<gene>
    <name evidence="1" type="primary">AVEN_92787_1</name>
    <name evidence="1" type="ORF">TNCT_37201</name>
</gene>
<name>A0A8X6GGF3_TRICU</name>
<dbReference type="AlphaFoldDB" id="A0A8X6GGF3"/>
<comment type="caution">
    <text evidence="1">The sequence shown here is derived from an EMBL/GenBank/DDBJ whole genome shotgun (WGS) entry which is preliminary data.</text>
</comment>
<dbReference type="PANTHER" id="PTHR47331:SF5">
    <property type="entry name" value="RIBONUCLEASE H"/>
    <property type="match status" value="1"/>
</dbReference>
<accession>A0A8X6GGF3</accession>
<dbReference type="EMBL" id="BMAO01035422">
    <property type="protein sequence ID" value="GFR03538.1"/>
    <property type="molecule type" value="Genomic_DNA"/>
</dbReference>
<evidence type="ECO:0000313" key="2">
    <source>
        <dbReference type="Proteomes" id="UP000887116"/>
    </source>
</evidence>
<proteinExistence type="predicted"/>
<sequence length="495" mass="55910">MANSLKKGQMVPLMLLWKDELLYYCCSQRYTEVMVLIILNPVFQNSTSRIGRFSVCQPTIQTYNVPTVSSYSPQMARCAFRCNILVKTEEEIEKLNNVGLLARKNRFLEFRTEVEDVLDSIISICEEKDEETYCTEKDDILDMLEAIFVTIDTQLEPSVINSDLEAINKGSSQTSISAQSAEVKLPTLSLPIFSGVTEEWLAFSDLFEAAVSNNQNLIGAQKLQYLKGSLKSDALKIVNSLSITNDNFEIAWKLLKDRYFNKREIMSSLMKKFINITPLSGESSTKIFNLIDSTKEFVKMLESLEYKVDPTSDTLLMHMILFKLDTNSRTWFERTFPTDVIPRLDELLQFLATQARSITSSFTKRNVQRKVTLVASNAQSQCPLCNRDHTLSRCDTFLKLSVQGRSDIVKTNNVCFNCLTQFHGVKTCKSKFRCKRCKKPHHSLLHIENAGARGRQGAVNVLNSSGLSVNAPVFSPVSIPGTSEPIENSRVVDVT</sequence>
<dbReference type="Pfam" id="PF03564">
    <property type="entry name" value="DUF1759"/>
    <property type="match status" value="1"/>
</dbReference>
<keyword evidence="2" id="KW-1185">Reference proteome</keyword>
<protein>
    <submittedName>
        <fullName evidence="1">Integrase catalytic domain-containing protein</fullName>
    </submittedName>
</protein>
<dbReference type="InterPro" id="IPR005312">
    <property type="entry name" value="DUF1759"/>
</dbReference>
<dbReference type="Proteomes" id="UP000887116">
    <property type="component" value="Unassembled WGS sequence"/>
</dbReference>
<organism evidence="1 2">
    <name type="scientific">Trichonephila clavata</name>
    <name type="common">Joro spider</name>
    <name type="synonym">Nephila clavata</name>
    <dbReference type="NCBI Taxonomy" id="2740835"/>
    <lineage>
        <taxon>Eukaryota</taxon>
        <taxon>Metazoa</taxon>
        <taxon>Ecdysozoa</taxon>
        <taxon>Arthropoda</taxon>
        <taxon>Chelicerata</taxon>
        <taxon>Arachnida</taxon>
        <taxon>Araneae</taxon>
        <taxon>Araneomorphae</taxon>
        <taxon>Entelegynae</taxon>
        <taxon>Araneoidea</taxon>
        <taxon>Nephilidae</taxon>
        <taxon>Trichonephila</taxon>
    </lineage>
</organism>
<dbReference type="PANTHER" id="PTHR47331">
    <property type="entry name" value="PHD-TYPE DOMAIN-CONTAINING PROTEIN"/>
    <property type="match status" value="1"/>
</dbReference>
<dbReference type="OrthoDB" id="6432527at2759"/>
<reference evidence="1" key="1">
    <citation type="submission" date="2020-07" db="EMBL/GenBank/DDBJ databases">
        <title>Multicomponent nature underlies the extraordinary mechanical properties of spider dragline silk.</title>
        <authorList>
            <person name="Kono N."/>
            <person name="Nakamura H."/>
            <person name="Mori M."/>
            <person name="Yoshida Y."/>
            <person name="Ohtoshi R."/>
            <person name="Malay A.D."/>
            <person name="Moran D.A.P."/>
            <person name="Tomita M."/>
            <person name="Numata K."/>
            <person name="Arakawa K."/>
        </authorList>
    </citation>
    <scope>NUCLEOTIDE SEQUENCE</scope>
</reference>
<evidence type="ECO:0000313" key="1">
    <source>
        <dbReference type="EMBL" id="GFR03538.1"/>
    </source>
</evidence>